<sequence>MGFQEEFYTDLIDSKQNVLIAFVPWFIAKYVHNYISMIERDFTLRRKTTSVTNLRKSFSGKEVDAQHKRISPQPTPLPTLKRCEGALFLHYFSSLFLSKFRVSIVVLLIHIPVRLSKMDMTNKDKDDATVGAVATSVLAFGVAINVAYNNQNQEREFYMNSILNGSDVHCIGQIRMSKHVFYELCNAFRRNNLLC</sequence>
<keyword evidence="1" id="KW-1133">Transmembrane helix</keyword>
<evidence type="ECO:0000313" key="4">
    <source>
        <dbReference type="Proteomes" id="UP000824120"/>
    </source>
</evidence>
<evidence type="ECO:0000259" key="2">
    <source>
        <dbReference type="Pfam" id="PF26138"/>
    </source>
</evidence>
<keyword evidence="1" id="KW-0812">Transmembrane</keyword>
<comment type="caution">
    <text evidence="3">The sequence shown here is derived from an EMBL/GenBank/DDBJ whole genome shotgun (WGS) entry which is preliminary data.</text>
</comment>
<proteinExistence type="predicted"/>
<feature type="transmembrane region" description="Helical" evidence="1">
    <location>
        <begin position="129"/>
        <end position="148"/>
    </location>
</feature>
<keyword evidence="4" id="KW-1185">Reference proteome</keyword>
<dbReference type="OrthoDB" id="1244723at2759"/>
<evidence type="ECO:0000256" key="1">
    <source>
        <dbReference type="SAM" id="Phobius"/>
    </source>
</evidence>
<keyword evidence="1" id="KW-0472">Membrane</keyword>
<evidence type="ECO:0000313" key="3">
    <source>
        <dbReference type="EMBL" id="KAG5568445.1"/>
    </source>
</evidence>
<dbReference type="Pfam" id="PF26138">
    <property type="entry name" value="DUF8040"/>
    <property type="match status" value="1"/>
</dbReference>
<dbReference type="EMBL" id="JACXVP010000118">
    <property type="protein sequence ID" value="KAG5568445.1"/>
    <property type="molecule type" value="Genomic_DNA"/>
</dbReference>
<feature type="domain" description="DUF8040" evidence="2">
    <location>
        <begin position="153"/>
        <end position="194"/>
    </location>
</feature>
<dbReference type="InterPro" id="IPR058353">
    <property type="entry name" value="DUF8040"/>
</dbReference>
<gene>
    <name evidence="3" type="ORF">H5410_064539</name>
</gene>
<protein>
    <recommendedName>
        <fullName evidence="2">DUF8040 domain-containing protein</fullName>
    </recommendedName>
</protein>
<dbReference type="AlphaFoldDB" id="A0A9J5VZ33"/>
<name>A0A9J5VZ33_SOLCO</name>
<feature type="transmembrane region" description="Helical" evidence="1">
    <location>
        <begin position="88"/>
        <end position="109"/>
    </location>
</feature>
<reference evidence="3" key="1">
    <citation type="submission" date="2020-09" db="EMBL/GenBank/DDBJ databases">
        <title>De no assembly of potato wild relative species, Solanum commersonii.</title>
        <authorList>
            <person name="Cho K."/>
        </authorList>
    </citation>
    <scope>NUCLEOTIDE SEQUENCE</scope>
    <source>
        <strain evidence="3">LZ3.2</strain>
        <tissue evidence="3">Leaf</tissue>
    </source>
</reference>
<organism evidence="3 4">
    <name type="scientific">Solanum commersonii</name>
    <name type="common">Commerson's wild potato</name>
    <name type="synonym">Commerson's nightshade</name>
    <dbReference type="NCBI Taxonomy" id="4109"/>
    <lineage>
        <taxon>Eukaryota</taxon>
        <taxon>Viridiplantae</taxon>
        <taxon>Streptophyta</taxon>
        <taxon>Embryophyta</taxon>
        <taxon>Tracheophyta</taxon>
        <taxon>Spermatophyta</taxon>
        <taxon>Magnoliopsida</taxon>
        <taxon>eudicotyledons</taxon>
        <taxon>Gunneridae</taxon>
        <taxon>Pentapetalae</taxon>
        <taxon>asterids</taxon>
        <taxon>lamiids</taxon>
        <taxon>Solanales</taxon>
        <taxon>Solanaceae</taxon>
        <taxon>Solanoideae</taxon>
        <taxon>Solaneae</taxon>
        <taxon>Solanum</taxon>
    </lineage>
</organism>
<dbReference type="Proteomes" id="UP000824120">
    <property type="component" value="Unassembled WGS sequence"/>
</dbReference>
<accession>A0A9J5VZ33</accession>